<dbReference type="EMBL" id="CP059378">
    <property type="protein sequence ID" value="QLY79666.1"/>
    <property type="molecule type" value="Genomic_DNA"/>
</dbReference>
<evidence type="ECO:0008006" key="3">
    <source>
        <dbReference type="Google" id="ProtNLM"/>
    </source>
</evidence>
<name>A0A7D6VQ80_9CLOT</name>
<accession>A0A7D6VQ80</accession>
<sequence length="81" mass="9539">MNYTKWEKYNDIDDLKGGIYKLIESNEEKVRKTYIIKASTVKMLNELKVNHPNVNVRISKLVDEAIRHYYEATKESGGFKE</sequence>
<protein>
    <recommendedName>
        <fullName evidence="3">Ribbon-helix-helix domain-containing protein</fullName>
    </recommendedName>
</protein>
<evidence type="ECO:0000313" key="1">
    <source>
        <dbReference type="EMBL" id="QLY79666.1"/>
    </source>
</evidence>
<dbReference type="KEGG" id="cint:HZF06_22040"/>
<dbReference type="RefSeq" id="WP_181601689.1">
    <property type="nucleotide sequence ID" value="NZ_CP059378.1"/>
</dbReference>
<proteinExistence type="predicted"/>
<reference evidence="1 2" key="1">
    <citation type="submission" date="2020-07" db="EMBL/GenBank/DDBJ databases">
        <title>Electron transfer.</title>
        <authorList>
            <person name="Huang L."/>
            <person name="Liu X."/>
            <person name="Zhou S."/>
        </authorList>
    </citation>
    <scope>NUCLEOTIDE SEQUENCE [LARGE SCALE GENOMIC DNA]</scope>
    <source>
        <strain evidence="1 2">Lx1</strain>
    </source>
</reference>
<evidence type="ECO:0000313" key="2">
    <source>
        <dbReference type="Proteomes" id="UP000512286"/>
    </source>
</evidence>
<dbReference type="Proteomes" id="UP000512286">
    <property type="component" value="Chromosome"/>
</dbReference>
<gene>
    <name evidence="1" type="ORF">HZF06_22040</name>
</gene>
<dbReference type="AlphaFoldDB" id="A0A7D6VQ80"/>
<organism evidence="1 2">
    <name type="scientific">Clostridium intestinale</name>
    <dbReference type="NCBI Taxonomy" id="36845"/>
    <lineage>
        <taxon>Bacteria</taxon>
        <taxon>Bacillati</taxon>
        <taxon>Bacillota</taxon>
        <taxon>Clostridia</taxon>
        <taxon>Eubacteriales</taxon>
        <taxon>Clostridiaceae</taxon>
        <taxon>Clostridium</taxon>
    </lineage>
</organism>